<keyword evidence="1" id="KW-0150">Chloroplast</keyword>
<dbReference type="InterPro" id="IPR016155">
    <property type="entry name" value="Mopterin_synth/thiamin_S_b"/>
</dbReference>
<dbReference type="Pfam" id="PF02597">
    <property type="entry name" value="ThiS"/>
    <property type="match status" value="1"/>
</dbReference>
<dbReference type="InterPro" id="IPR012675">
    <property type="entry name" value="Beta-grasp_dom_sf"/>
</dbReference>
<dbReference type="AlphaFoldDB" id="A0A7M1VHY1"/>
<dbReference type="PANTHER" id="PTHR34472:SF1">
    <property type="entry name" value="SULFUR CARRIER PROTEIN THIS"/>
    <property type="match status" value="1"/>
</dbReference>
<dbReference type="EMBL" id="MT032182">
    <property type="protein sequence ID" value="QOS04526.1"/>
    <property type="molecule type" value="Genomic_DNA"/>
</dbReference>
<dbReference type="InterPro" id="IPR003749">
    <property type="entry name" value="ThiS/MoaD-like"/>
</dbReference>
<gene>
    <name evidence="1" type="primary">thiS</name>
</gene>
<sequence>MNILYNTIFVNGEAFNCSCTMSLYDLLIYLGFQISSVVVEYNREIINSSKFSSILLVDRDRLEIITIVGGG</sequence>
<reference evidence="1" key="2">
    <citation type="submission" date="2021-04" db="EMBL/GenBank/DDBJ databases">
        <title>Sarcopeltis skottsbergii and Sarcopeltis antarctica (Gigartinaceae, Rhodophyta), a new genus and new species from Antarctica.</title>
        <authorList>
            <person name="Leister G."/>
            <person name="Gabrielson P."/>
            <person name="Hommersand M."/>
        </authorList>
    </citation>
    <scope>NUCLEOTIDE SEQUENCE</scope>
</reference>
<geneLocation type="chloroplast" evidence="1"/>
<keyword evidence="1" id="KW-0934">Plastid</keyword>
<accession>A0A7M1VHY1</accession>
<dbReference type="CDD" id="cd00565">
    <property type="entry name" value="Ubl_ThiS"/>
    <property type="match status" value="1"/>
</dbReference>
<dbReference type="NCBIfam" id="TIGR01683">
    <property type="entry name" value="thiS"/>
    <property type="match status" value="1"/>
</dbReference>
<organism evidence="1">
    <name type="scientific">Sarcopeltis skottsbergii</name>
    <name type="common">Red alga</name>
    <name type="synonym">Gigartina skottsbergii</name>
    <dbReference type="NCBI Taxonomy" id="2765380"/>
    <lineage>
        <taxon>Eukaryota</taxon>
        <taxon>Rhodophyta</taxon>
        <taxon>Florideophyceae</taxon>
        <taxon>Rhodymeniophycidae</taxon>
        <taxon>Gigartinales</taxon>
        <taxon>Gigartinaceae</taxon>
        <taxon>Sarcopeltis</taxon>
    </lineage>
</organism>
<reference evidence="1" key="1">
    <citation type="submission" date="2020-02" db="EMBL/GenBank/DDBJ databases">
        <authorList>
            <person name="Hughey J.R."/>
        </authorList>
    </citation>
    <scope>NUCLEOTIDE SEQUENCE</scope>
</reference>
<dbReference type="Gene3D" id="3.10.20.30">
    <property type="match status" value="1"/>
</dbReference>
<proteinExistence type="predicted"/>
<protein>
    <submittedName>
        <fullName evidence="1">Thiamine biosynthesis protein S</fullName>
    </submittedName>
</protein>
<dbReference type="SUPFAM" id="SSF54285">
    <property type="entry name" value="MoaD/ThiS"/>
    <property type="match status" value="1"/>
</dbReference>
<name>A0A7M1VHY1_SARSK</name>
<evidence type="ECO:0000313" key="1">
    <source>
        <dbReference type="EMBL" id="QOS04526.1"/>
    </source>
</evidence>
<dbReference type="InterPro" id="IPR010035">
    <property type="entry name" value="Thi_S"/>
</dbReference>
<dbReference type="PANTHER" id="PTHR34472">
    <property type="entry name" value="SULFUR CARRIER PROTEIN THIS"/>
    <property type="match status" value="1"/>
</dbReference>